<gene>
    <name evidence="7" type="ORF">ZIOFF_067131</name>
</gene>
<evidence type="ECO:0000256" key="4">
    <source>
        <dbReference type="ARBA" id="ARBA00022801"/>
    </source>
</evidence>
<evidence type="ECO:0000256" key="3">
    <source>
        <dbReference type="ARBA" id="ARBA00022723"/>
    </source>
</evidence>
<feature type="domain" description="Nudix hydrolase" evidence="6">
    <location>
        <begin position="19"/>
        <end position="145"/>
    </location>
</feature>
<evidence type="ECO:0000256" key="1">
    <source>
        <dbReference type="ARBA" id="ARBA00001946"/>
    </source>
</evidence>
<dbReference type="PANTHER" id="PTHR12629">
    <property type="entry name" value="DIPHOSPHOINOSITOL POLYPHOSPHATE PHOSPHOHYDROLASE"/>
    <property type="match status" value="1"/>
</dbReference>
<dbReference type="PROSITE" id="PS00893">
    <property type="entry name" value="NUDIX_BOX"/>
    <property type="match status" value="1"/>
</dbReference>
<dbReference type="InterPro" id="IPR020084">
    <property type="entry name" value="NUDIX_hydrolase_CS"/>
</dbReference>
<evidence type="ECO:0000313" key="8">
    <source>
        <dbReference type="Proteomes" id="UP000734854"/>
    </source>
</evidence>
<comment type="similarity">
    <text evidence="2">Belongs to the Nudix hydrolase family.</text>
</comment>
<dbReference type="SUPFAM" id="SSF55811">
    <property type="entry name" value="Nudix"/>
    <property type="match status" value="1"/>
</dbReference>
<dbReference type="EMBL" id="JACMSC010000019">
    <property type="protein sequence ID" value="KAG6473218.1"/>
    <property type="molecule type" value="Genomic_DNA"/>
</dbReference>
<sequence length="145" mass="16604">MVALVSRQGRQLQRYNNCGSRLIVGCIPYKLKQNGVEVLVVTSQKREDIMFPKGGWELDETMIQAACREAFEEAGVQGKVEDKLGEWRYKSKSHDKIHEAVMFPLNVNVAEVMAECKQSWMKEALDRLMERLSSSDLMEELVFSC</sequence>
<dbReference type="InterPro" id="IPR047198">
    <property type="entry name" value="DDP-like_NUDIX"/>
</dbReference>
<proteinExistence type="inferred from homology"/>
<keyword evidence="8" id="KW-1185">Reference proteome</keyword>
<keyword evidence="4" id="KW-0378">Hydrolase</keyword>
<evidence type="ECO:0000256" key="5">
    <source>
        <dbReference type="ARBA" id="ARBA00022842"/>
    </source>
</evidence>
<accession>A0A8J5BJB9</accession>
<dbReference type="GO" id="GO:0046872">
    <property type="term" value="F:metal ion binding"/>
    <property type="evidence" value="ECO:0007669"/>
    <property type="project" value="UniProtKB-KW"/>
</dbReference>
<dbReference type="GO" id="GO:0005737">
    <property type="term" value="C:cytoplasm"/>
    <property type="evidence" value="ECO:0007669"/>
    <property type="project" value="TreeGrafter"/>
</dbReference>
<dbReference type="AlphaFoldDB" id="A0A8J5BJB9"/>
<name>A0A8J5BJB9_ZINOF</name>
<comment type="caution">
    <text evidence="7">The sequence shown here is derived from an EMBL/GenBank/DDBJ whole genome shotgun (WGS) entry which is preliminary data.</text>
</comment>
<dbReference type="Pfam" id="PF00293">
    <property type="entry name" value="NUDIX"/>
    <property type="match status" value="1"/>
</dbReference>
<evidence type="ECO:0000259" key="6">
    <source>
        <dbReference type="PROSITE" id="PS51462"/>
    </source>
</evidence>
<dbReference type="GO" id="GO:0005634">
    <property type="term" value="C:nucleus"/>
    <property type="evidence" value="ECO:0007669"/>
    <property type="project" value="TreeGrafter"/>
</dbReference>
<keyword evidence="3" id="KW-0479">Metal-binding</keyword>
<dbReference type="CDD" id="cd04666">
    <property type="entry name" value="NUDIX_DIPP2_like_Nudt4"/>
    <property type="match status" value="1"/>
</dbReference>
<evidence type="ECO:0000256" key="2">
    <source>
        <dbReference type="ARBA" id="ARBA00005582"/>
    </source>
</evidence>
<evidence type="ECO:0000313" key="7">
    <source>
        <dbReference type="EMBL" id="KAG6473218.1"/>
    </source>
</evidence>
<dbReference type="Proteomes" id="UP000734854">
    <property type="component" value="Unassembled WGS sequence"/>
</dbReference>
<dbReference type="InterPro" id="IPR015797">
    <property type="entry name" value="NUDIX_hydrolase-like_dom_sf"/>
</dbReference>
<organism evidence="7 8">
    <name type="scientific">Zingiber officinale</name>
    <name type="common">Ginger</name>
    <name type="synonym">Amomum zingiber</name>
    <dbReference type="NCBI Taxonomy" id="94328"/>
    <lineage>
        <taxon>Eukaryota</taxon>
        <taxon>Viridiplantae</taxon>
        <taxon>Streptophyta</taxon>
        <taxon>Embryophyta</taxon>
        <taxon>Tracheophyta</taxon>
        <taxon>Spermatophyta</taxon>
        <taxon>Magnoliopsida</taxon>
        <taxon>Liliopsida</taxon>
        <taxon>Zingiberales</taxon>
        <taxon>Zingiberaceae</taxon>
        <taxon>Zingiber</taxon>
    </lineage>
</organism>
<comment type="cofactor">
    <cofactor evidence="1">
        <name>Mg(2+)</name>
        <dbReference type="ChEBI" id="CHEBI:18420"/>
    </cofactor>
</comment>
<dbReference type="PROSITE" id="PS51462">
    <property type="entry name" value="NUDIX"/>
    <property type="match status" value="1"/>
</dbReference>
<dbReference type="GO" id="GO:0016462">
    <property type="term" value="F:pyrophosphatase activity"/>
    <property type="evidence" value="ECO:0007669"/>
    <property type="project" value="InterPro"/>
</dbReference>
<dbReference type="Gene3D" id="3.90.79.10">
    <property type="entry name" value="Nucleoside Triphosphate Pyrophosphohydrolase"/>
    <property type="match status" value="1"/>
</dbReference>
<dbReference type="InterPro" id="IPR000086">
    <property type="entry name" value="NUDIX_hydrolase_dom"/>
</dbReference>
<keyword evidence="5" id="KW-0460">Magnesium</keyword>
<protein>
    <recommendedName>
        <fullName evidence="6">Nudix hydrolase domain-containing protein</fullName>
    </recommendedName>
</protein>
<dbReference type="PANTHER" id="PTHR12629:SF42">
    <property type="entry name" value="OS02G0734300 PROTEIN"/>
    <property type="match status" value="1"/>
</dbReference>
<reference evidence="7 8" key="1">
    <citation type="submission" date="2020-08" db="EMBL/GenBank/DDBJ databases">
        <title>Plant Genome Project.</title>
        <authorList>
            <person name="Zhang R.-G."/>
        </authorList>
    </citation>
    <scope>NUCLEOTIDE SEQUENCE [LARGE SCALE GENOMIC DNA]</scope>
    <source>
        <tissue evidence="7">Rhizome</tissue>
    </source>
</reference>